<dbReference type="InterPro" id="IPR038883">
    <property type="entry name" value="AN11006-like"/>
</dbReference>
<reference evidence="1" key="1">
    <citation type="journal article" date="2020" name="Stud. Mycol.">
        <title>101 Dothideomycetes genomes: a test case for predicting lifestyles and emergence of pathogens.</title>
        <authorList>
            <person name="Haridas S."/>
            <person name="Albert R."/>
            <person name="Binder M."/>
            <person name="Bloem J."/>
            <person name="Labutti K."/>
            <person name="Salamov A."/>
            <person name="Andreopoulos B."/>
            <person name="Baker S."/>
            <person name="Barry K."/>
            <person name="Bills G."/>
            <person name="Bluhm B."/>
            <person name="Cannon C."/>
            <person name="Castanera R."/>
            <person name="Culley D."/>
            <person name="Daum C."/>
            <person name="Ezra D."/>
            <person name="Gonzalez J."/>
            <person name="Henrissat B."/>
            <person name="Kuo A."/>
            <person name="Liang C."/>
            <person name="Lipzen A."/>
            <person name="Lutzoni F."/>
            <person name="Magnuson J."/>
            <person name="Mondo S."/>
            <person name="Nolan M."/>
            <person name="Ohm R."/>
            <person name="Pangilinan J."/>
            <person name="Park H.-J."/>
            <person name="Ramirez L."/>
            <person name="Alfaro M."/>
            <person name="Sun H."/>
            <person name="Tritt A."/>
            <person name="Yoshinaga Y."/>
            <person name="Zwiers L.-H."/>
            <person name="Turgeon B."/>
            <person name="Goodwin S."/>
            <person name="Spatafora J."/>
            <person name="Crous P."/>
            <person name="Grigoriev I."/>
        </authorList>
    </citation>
    <scope>NUCLEOTIDE SEQUENCE</scope>
    <source>
        <strain evidence="1">SCOH1-5</strain>
    </source>
</reference>
<dbReference type="OrthoDB" id="3630389at2759"/>
<gene>
    <name evidence="1" type="ORF">CERZMDRAFT_80566</name>
</gene>
<protein>
    <submittedName>
        <fullName evidence="1">Uncharacterized protein</fullName>
    </submittedName>
</protein>
<dbReference type="AlphaFoldDB" id="A0A6A6FX58"/>
<dbReference type="EMBL" id="ML992662">
    <property type="protein sequence ID" value="KAF2217924.1"/>
    <property type="molecule type" value="Genomic_DNA"/>
</dbReference>
<evidence type="ECO:0000313" key="2">
    <source>
        <dbReference type="Proteomes" id="UP000799539"/>
    </source>
</evidence>
<accession>A0A6A6FX58</accession>
<sequence length="144" mass="16482">MDGSPFGKLAAELRNKIYENVLIHDEPIEINVHCHSWGEIKKMVMTRKHSNARLVELVADCRQTRAECTELFPANNHFKLRLPFIDRRIYLDITGLDPFISTLGTSVQRHLRHVTVQIISGPRGWHRQIGAGAVSRIVQAAWIH</sequence>
<organism evidence="1 2">
    <name type="scientific">Cercospora zeae-maydis SCOH1-5</name>
    <dbReference type="NCBI Taxonomy" id="717836"/>
    <lineage>
        <taxon>Eukaryota</taxon>
        <taxon>Fungi</taxon>
        <taxon>Dikarya</taxon>
        <taxon>Ascomycota</taxon>
        <taxon>Pezizomycotina</taxon>
        <taxon>Dothideomycetes</taxon>
        <taxon>Dothideomycetidae</taxon>
        <taxon>Mycosphaerellales</taxon>
        <taxon>Mycosphaerellaceae</taxon>
        <taxon>Cercospora</taxon>
    </lineage>
</organism>
<dbReference type="Proteomes" id="UP000799539">
    <property type="component" value="Unassembled WGS sequence"/>
</dbReference>
<evidence type="ECO:0000313" key="1">
    <source>
        <dbReference type="EMBL" id="KAF2217924.1"/>
    </source>
</evidence>
<dbReference type="PANTHER" id="PTHR42085:SF1">
    <property type="entry name" value="F-BOX DOMAIN-CONTAINING PROTEIN"/>
    <property type="match status" value="1"/>
</dbReference>
<proteinExistence type="predicted"/>
<name>A0A6A6FX58_9PEZI</name>
<dbReference type="PANTHER" id="PTHR42085">
    <property type="entry name" value="F-BOX DOMAIN-CONTAINING PROTEIN"/>
    <property type="match status" value="1"/>
</dbReference>
<keyword evidence="2" id="KW-1185">Reference proteome</keyword>